<reference evidence="1 2" key="1">
    <citation type="submission" date="2020-08" db="EMBL/GenBank/DDBJ databases">
        <title>A Genomic Blueprint of the Chicken Gut Microbiome.</title>
        <authorList>
            <person name="Gilroy R."/>
            <person name="Ravi A."/>
            <person name="Getino M."/>
            <person name="Pursley I."/>
            <person name="Horton D.L."/>
            <person name="Alikhan N.-F."/>
            <person name="Baker D."/>
            <person name="Gharbi K."/>
            <person name="Hall N."/>
            <person name="Watson M."/>
            <person name="Adriaenssens E.M."/>
            <person name="Foster-Nyarko E."/>
            <person name="Jarju S."/>
            <person name="Secka A."/>
            <person name="Antonio M."/>
            <person name="Oren A."/>
            <person name="Chaudhuri R."/>
            <person name="La Ragione R.M."/>
            <person name="Hildebrand F."/>
            <person name="Pallen M.J."/>
        </authorList>
    </citation>
    <scope>NUCLEOTIDE SEQUENCE [LARGE SCALE GENOMIC DNA]</scope>
    <source>
        <strain evidence="1 2">N37</strain>
    </source>
</reference>
<dbReference type="RefSeq" id="WP_191740414.1">
    <property type="nucleotide sequence ID" value="NZ_JACSQB010000078.1"/>
</dbReference>
<accession>A0ABR8YT66</accession>
<evidence type="ECO:0000313" key="1">
    <source>
        <dbReference type="EMBL" id="MBD8047447.1"/>
    </source>
</evidence>
<keyword evidence="2" id="KW-1185">Reference proteome</keyword>
<sequence length="205" mass="24429">MNHKIQRINNYDDDRFDKEILNQHGAFIIDEKYKCSFKIISKDSAIVLFHKEVDVFQLIDEFRFYSGHIINFYGEDMQLIKAFPPINIFYINIKDIQPSQFFVDIDKVKAIESFIKSEEDIIISLAKIKDCFISLDGHTRLYYGVSKGYSKVKGYLTEPGDYLEDFVEEARKRNVYSPYDLELISHEEYEIKWNKFCDDFFSKRE</sequence>
<comment type="caution">
    <text evidence="1">The sequence shown here is derived from an EMBL/GenBank/DDBJ whole genome shotgun (WGS) entry which is preliminary data.</text>
</comment>
<dbReference type="Proteomes" id="UP000627166">
    <property type="component" value="Unassembled WGS sequence"/>
</dbReference>
<evidence type="ECO:0000313" key="2">
    <source>
        <dbReference type="Proteomes" id="UP000627166"/>
    </source>
</evidence>
<organism evidence="1 2">
    <name type="scientific">Clostridium faecium</name>
    <dbReference type="NCBI Taxonomy" id="2762223"/>
    <lineage>
        <taxon>Bacteria</taxon>
        <taxon>Bacillati</taxon>
        <taxon>Bacillota</taxon>
        <taxon>Clostridia</taxon>
        <taxon>Eubacteriales</taxon>
        <taxon>Clostridiaceae</taxon>
        <taxon>Clostridium</taxon>
    </lineage>
</organism>
<dbReference type="EMBL" id="JACSQB010000078">
    <property type="protein sequence ID" value="MBD8047447.1"/>
    <property type="molecule type" value="Genomic_DNA"/>
</dbReference>
<name>A0ABR8YT66_9CLOT</name>
<proteinExistence type="predicted"/>
<gene>
    <name evidence="1" type="ORF">H9637_10420</name>
</gene>
<protein>
    <submittedName>
        <fullName evidence="1">Uncharacterized protein</fullName>
    </submittedName>
</protein>